<keyword evidence="5 12" id="KW-1133">Transmembrane helix</keyword>
<keyword evidence="6 10" id="KW-0040">ANK repeat</keyword>
<keyword evidence="9" id="KW-0407">Ion channel</keyword>
<dbReference type="EMBL" id="LR824534">
    <property type="protein sequence ID" value="CAH1643543.1"/>
    <property type="molecule type" value="Genomic_DNA"/>
</dbReference>
<dbReference type="GO" id="GO:0070679">
    <property type="term" value="F:inositol 1,4,5 trisphosphate binding"/>
    <property type="evidence" value="ECO:0007669"/>
    <property type="project" value="TreeGrafter"/>
</dbReference>
<evidence type="ECO:0000256" key="8">
    <source>
        <dbReference type="ARBA" id="ARBA00023136"/>
    </source>
</evidence>
<dbReference type="SMART" id="SM00248">
    <property type="entry name" value="ANK"/>
    <property type="match status" value="2"/>
</dbReference>
<feature type="compositionally biased region" description="Basic and acidic residues" evidence="11">
    <location>
        <begin position="41"/>
        <end position="56"/>
    </location>
</feature>
<gene>
    <name evidence="14" type="ORF">SPLIT_LOCUS8898</name>
</gene>
<evidence type="ECO:0000256" key="7">
    <source>
        <dbReference type="ARBA" id="ARBA00023065"/>
    </source>
</evidence>
<evidence type="ECO:0000256" key="4">
    <source>
        <dbReference type="ARBA" id="ARBA00022737"/>
    </source>
</evidence>
<evidence type="ECO:0000256" key="12">
    <source>
        <dbReference type="SAM" id="Phobius"/>
    </source>
</evidence>
<evidence type="ECO:0000256" key="1">
    <source>
        <dbReference type="ARBA" id="ARBA00004141"/>
    </source>
</evidence>
<dbReference type="Proteomes" id="UP001153321">
    <property type="component" value="Chromosome 3"/>
</dbReference>
<dbReference type="Pfam" id="PF13637">
    <property type="entry name" value="Ank_4"/>
    <property type="match status" value="1"/>
</dbReference>
<evidence type="ECO:0000256" key="2">
    <source>
        <dbReference type="ARBA" id="ARBA00022448"/>
    </source>
</evidence>
<evidence type="ECO:0000256" key="10">
    <source>
        <dbReference type="PROSITE-ProRule" id="PRU00023"/>
    </source>
</evidence>
<keyword evidence="3 12" id="KW-0812">Transmembrane</keyword>
<feature type="transmembrane region" description="Helical" evidence="12">
    <location>
        <begin position="737"/>
        <end position="758"/>
    </location>
</feature>
<reference evidence="14" key="1">
    <citation type="submission" date="2022-02" db="EMBL/GenBank/DDBJ databases">
        <authorList>
            <person name="King R."/>
        </authorList>
    </citation>
    <scope>NUCLEOTIDE SEQUENCE</scope>
</reference>
<name>A0A9P0IB89_SPOLI</name>
<dbReference type="GO" id="GO:0034703">
    <property type="term" value="C:cation channel complex"/>
    <property type="evidence" value="ECO:0007669"/>
    <property type="project" value="UniProtKB-ARBA"/>
</dbReference>
<dbReference type="InterPro" id="IPR002110">
    <property type="entry name" value="Ankyrin_rpt"/>
</dbReference>
<dbReference type="Pfam" id="PF00520">
    <property type="entry name" value="Ion_trans"/>
    <property type="match status" value="1"/>
</dbReference>
<dbReference type="PANTHER" id="PTHR10117">
    <property type="entry name" value="TRANSIENT RECEPTOR POTENTIAL CHANNEL"/>
    <property type="match status" value="1"/>
</dbReference>
<dbReference type="GO" id="GO:0015279">
    <property type="term" value="F:store-operated calcium channel activity"/>
    <property type="evidence" value="ECO:0007669"/>
    <property type="project" value="TreeGrafter"/>
</dbReference>
<organism evidence="14 15">
    <name type="scientific">Spodoptera littoralis</name>
    <name type="common">Egyptian cotton leafworm</name>
    <dbReference type="NCBI Taxonomy" id="7109"/>
    <lineage>
        <taxon>Eukaryota</taxon>
        <taxon>Metazoa</taxon>
        <taxon>Ecdysozoa</taxon>
        <taxon>Arthropoda</taxon>
        <taxon>Hexapoda</taxon>
        <taxon>Insecta</taxon>
        <taxon>Pterygota</taxon>
        <taxon>Neoptera</taxon>
        <taxon>Endopterygota</taxon>
        <taxon>Lepidoptera</taxon>
        <taxon>Glossata</taxon>
        <taxon>Ditrysia</taxon>
        <taxon>Noctuoidea</taxon>
        <taxon>Noctuidae</taxon>
        <taxon>Amphipyrinae</taxon>
        <taxon>Spodoptera</taxon>
    </lineage>
</organism>
<feature type="transmembrane region" description="Helical" evidence="12">
    <location>
        <begin position="529"/>
        <end position="545"/>
    </location>
</feature>
<dbReference type="PRINTS" id="PR01097">
    <property type="entry name" value="TRNSRECEPTRP"/>
</dbReference>
<feature type="transmembrane region" description="Helical" evidence="12">
    <location>
        <begin position="600"/>
        <end position="622"/>
    </location>
</feature>
<dbReference type="PANTHER" id="PTHR10117:SF54">
    <property type="entry name" value="TRANSIENT RECEPTOR POTENTIAL-GAMMA PROTEIN"/>
    <property type="match status" value="1"/>
</dbReference>
<keyword evidence="2" id="KW-0813">Transport</keyword>
<feature type="transmembrane region" description="Helical" evidence="12">
    <location>
        <begin position="455"/>
        <end position="476"/>
    </location>
</feature>
<evidence type="ECO:0000256" key="9">
    <source>
        <dbReference type="ARBA" id="ARBA00023303"/>
    </source>
</evidence>
<sequence>MFPIDILQESPKTDSIENQTLPSVPRDEEKASKNQTSQIMDKSDHGGYSKDKDRNAPKSLQQHSSRHHYQRKAYSVPKFSHHKIGTTRAMSYNVMDQKTSSLQLRRSINPLESMNSEFSAYKAKITNASSSKMYEKLTSPKTSRRELNMCSEEFIILPKLQPNEAEFLRLVSEDNVDGAKEILNSDPCLNVNCTNYQGMSALQMAVQNRSPGMVKFLLGLPNVEISDSVLQAIRSNNIKILVCLLEAQQRISPGLECAGATHSADFPAHVTPLILAAQLGHYEIVSLLIERGHAINRPHKLNCCCSCCRTCCLNDDPLYESSVRLSLYRAIASPAYMVHMCADPILASFRLAAELADNAAAHRQLAAAYLQVADDVSTFAVDLIGCCRTSEEVEFVLKQTTGCLGRRHFVLPRLLMAVDYKQKEFVAHPNTQQVLESYWLGDWHSWRSKPLLVKAVLVLGRIFITPFILLVCMVAPRHRLVSHWQIPLNKLITHVAAYFVFLALVFYISNQDKYSQKRGPPNTGAEAPLILYVCGYAWSALRMMVMQGPHRYFSKMWNWTELIMLTLFFMTFVFWVLAAIDVAIYNEEDLDRKYWNQHDPTLLAEGTFCLATIIAFFRLMFLCQLNYHLGPLQVSLGKMTIDIYKYIIIFAIIISAFTAGLARFYQYYDGMVYEDEFGMKTVQVASFTSLTDTLNTLFWALFCMAPLESADVVLENTRDPRSLDKLHENRHGYTERIGYFCFGCFEVISVIVVLNMLIATMSNTFQRVTDNVDIEWTFGKTEVYIDYMLQTTLPSPFNLIPTASGVGNVMEWFRARFNRPPGAYARWSPSYCCYIERDVEANVQKEYPALMSVLVQRYFRDKDSSMINTHRVECEVAALRRNIACIKIPRNLCTSHGPES</sequence>
<feature type="transmembrane region" description="Helical" evidence="12">
    <location>
        <begin position="557"/>
        <end position="580"/>
    </location>
</feature>
<feature type="transmembrane region" description="Helical" evidence="12">
    <location>
        <begin position="488"/>
        <end position="509"/>
    </location>
</feature>
<evidence type="ECO:0000256" key="11">
    <source>
        <dbReference type="SAM" id="MobiDB-lite"/>
    </source>
</evidence>
<dbReference type="Pfam" id="PF00023">
    <property type="entry name" value="Ank"/>
    <property type="match status" value="1"/>
</dbReference>
<dbReference type="AlphaFoldDB" id="A0A9P0IB89"/>
<dbReference type="SUPFAM" id="SSF48403">
    <property type="entry name" value="Ankyrin repeat"/>
    <property type="match status" value="1"/>
</dbReference>
<protein>
    <recommendedName>
        <fullName evidence="13">Transient receptor ion channel domain-containing protein</fullName>
    </recommendedName>
</protein>
<dbReference type="InterPro" id="IPR013555">
    <property type="entry name" value="TRP_dom"/>
</dbReference>
<comment type="subcellular location">
    <subcellularLocation>
        <location evidence="1">Membrane</location>
        <topology evidence="1">Multi-pass membrane protein</topology>
    </subcellularLocation>
</comment>
<dbReference type="InterPro" id="IPR036770">
    <property type="entry name" value="Ankyrin_rpt-contain_sf"/>
</dbReference>
<dbReference type="InterPro" id="IPR002153">
    <property type="entry name" value="TRPC_channel"/>
</dbReference>
<keyword evidence="7" id="KW-0406">Ion transport</keyword>
<evidence type="ECO:0000313" key="14">
    <source>
        <dbReference type="EMBL" id="CAH1643543.1"/>
    </source>
</evidence>
<proteinExistence type="predicted"/>
<dbReference type="Gene3D" id="1.25.40.20">
    <property type="entry name" value="Ankyrin repeat-containing domain"/>
    <property type="match status" value="1"/>
</dbReference>
<feature type="region of interest" description="Disordered" evidence="11">
    <location>
        <begin position="1"/>
        <end position="76"/>
    </location>
</feature>
<evidence type="ECO:0000256" key="6">
    <source>
        <dbReference type="ARBA" id="ARBA00023043"/>
    </source>
</evidence>
<dbReference type="PROSITE" id="PS50088">
    <property type="entry name" value="ANK_REPEAT"/>
    <property type="match status" value="1"/>
</dbReference>
<feature type="repeat" description="ANK" evidence="10">
    <location>
        <begin position="268"/>
        <end position="300"/>
    </location>
</feature>
<evidence type="ECO:0000256" key="5">
    <source>
        <dbReference type="ARBA" id="ARBA00022989"/>
    </source>
</evidence>
<dbReference type="Pfam" id="PF08344">
    <property type="entry name" value="TRP_2"/>
    <property type="match status" value="1"/>
</dbReference>
<keyword evidence="15" id="KW-1185">Reference proteome</keyword>
<dbReference type="InterPro" id="IPR005821">
    <property type="entry name" value="Ion_trans_dom"/>
</dbReference>
<feature type="domain" description="Transient receptor ion channel" evidence="13">
    <location>
        <begin position="305"/>
        <end position="366"/>
    </location>
</feature>
<dbReference type="PROSITE" id="PS50297">
    <property type="entry name" value="ANK_REP_REGION"/>
    <property type="match status" value="1"/>
</dbReference>
<feature type="transmembrane region" description="Helical" evidence="12">
    <location>
        <begin position="643"/>
        <end position="665"/>
    </location>
</feature>
<dbReference type="GO" id="GO:0051480">
    <property type="term" value="P:regulation of cytosolic calcium ion concentration"/>
    <property type="evidence" value="ECO:0007669"/>
    <property type="project" value="TreeGrafter"/>
</dbReference>
<accession>A0A9P0IB89</accession>
<dbReference type="SMART" id="SM01420">
    <property type="entry name" value="TRP_2"/>
    <property type="match status" value="1"/>
</dbReference>
<evidence type="ECO:0000313" key="15">
    <source>
        <dbReference type="Proteomes" id="UP001153321"/>
    </source>
</evidence>
<keyword evidence="4" id="KW-0677">Repeat</keyword>
<evidence type="ECO:0000259" key="13">
    <source>
        <dbReference type="SMART" id="SM01420"/>
    </source>
</evidence>
<evidence type="ECO:0000256" key="3">
    <source>
        <dbReference type="ARBA" id="ARBA00022692"/>
    </source>
</evidence>
<keyword evidence="8 12" id="KW-0472">Membrane</keyword>
<dbReference type="GO" id="GO:0005886">
    <property type="term" value="C:plasma membrane"/>
    <property type="evidence" value="ECO:0007669"/>
    <property type="project" value="TreeGrafter"/>
</dbReference>